<proteinExistence type="predicted"/>
<evidence type="ECO:0000313" key="8">
    <source>
        <dbReference type="Proteomes" id="UP000070659"/>
    </source>
</evidence>
<evidence type="ECO:0000256" key="3">
    <source>
        <dbReference type="ARBA" id="ARBA00022679"/>
    </source>
</evidence>
<dbReference type="EMBL" id="JYIJ01000017">
    <property type="protein sequence ID" value="KWX03514.1"/>
    <property type="molecule type" value="Genomic_DNA"/>
</dbReference>
<sequence>MLTKRRSGSPPRLLYLAFYFPPTRASGVYRSRATANHFAAKGWDVTVLTAPREFFTDYIDSYDPSLESTVHPDVTVERVGLNLRRWERDIRKYSAFRANFPALYNTVNAKTQDRFFPEPYASWIRPVVSRALKLHAKKRFDLILATGNPFAAFAAAWIMGKLMRIPYVLDYRDSWTLDLFTDEVKYPPNNPVWKWERRVIRDAAEIVFVNEALRSWHAERYPFAADRMTVVLNGWEPEILGEVPIRMPDPARPLEFGFLGTVTEVMPLEVLFDSWRLARKEPPLADAKLRLYGHLGFFPQSAARLRPRIPLDEDLGVTYEGPVPKAEVSKAYSELDILVFLAAGVKYITSGKVFEYMATGKPIVSVHDPRIAATEVLRGYPLWFSVPELEPALVRDAMVAAAAATRDLTEEQVRAARRHARRFTRDAVLDPFEQRLRAVAHG</sequence>
<dbReference type="InterPro" id="IPR028098">
    <property type="entry name" value="Glyco_trans_4-like_N"/>
</dbReference>
<reference evidence="7" key="2">
    <citation type="submission" date="2015-02" db="EMBL/GenBank/DDBJ databases">
        <title>Physiological reanalysis, assessment of diazotrophy, and genome sequences of multiple isolates of Streptomyces thermoautotrophicus.</title>
        <authorList>
            <person name="MacKellar D.C."/>
            <person name="Lieber L."/>
            <person name="Norman J."/>
            <person name="Bolger A."/>
            <person name="Tobin C."/>
            <person name="Murray J.W."/>
            <person name="Friesen M."/>
            <person name="Prell J."/>
        </authorList>
    </citation>
    <scope>NUCLEOTIDE SEQUENCE [LARGE SCALE GENOMIC DNA]</scope>
    <source>
        <strain evidence="7">UBT1</strain>
    </source>
</reference>
<dbReference type="Gene3D" id="3.40.50.2000">
    <property type="entry name" value="Glycogen Phosphorylase B"/>
    <property type="match status" value="2"/>
</dbReference>
<evidence type="ECO:0000313" key="7">
    <source>
        <dbReference type="Proteomes" id="UP000070598"/>
    </source>
</evidence>
<dbReference type="Pfam" id="PF13692">
    <property type="entry name" value="Glyco_trans_1_4"/>
    <property type="match status" value="1"/>
</dbReference>
<protein>
    <recommendedName>
        <fullName evidence="1">D-inositol 3-phosphate glycosyltransferase</fullName>
    </recommendedName>
</protein>
<dbReference type="PANTHER" id="PTHR12526:SF636">
    <property type="entry name" value="BLL3647 PROTEIN"/>
    <property type="match status" value="1"/>
</dbReference>
<reference evidence="5 8" key="1">
    <citation type="submission" date="2015-02" db="EMBL/GenBank/DDBJ databases">
        <title>Physiological reanalysis, assessment of diazotrophy, and genome sequences of multiple isolates of Streptomyces thermoautotrophicus.</title>
        <authorList>
            <person name="MacKellar D.C."/>
            <person name="Lieber L."/>
            <person name="Norman J."/>
            <person name="Bolger A."/>
            <person name="Tobin C."/>
            <person name="Murray J.W."/>
            <person name="Prell J."/>
        </authorList>
    </citation>
    <scope>NUCLEOTIDE SEQUENCE [LARGE SCALE GENOMIC DNA]</scope>
    <source>
        <strain evidence="5 8">UBT1</strain>
    </source>
</reference>
<dbReference type="Pfam" id="PF13579">
    <property type="entry name" value="Glyco_trans_4_4"/>
    <property type="match status" value="1"/>
</dbReference>
<comment type="caution">
    <text evidence="5">The sequence shown here is derived from an EMBL/GenBank/DDBJ whole genome shotgun (WGS) entry which is preliminary data.</text>
</comment>
<dbReference type="RefSeq" id="WP_067070078.1">
    <property type="nucleotide sequence ID" value="NZ_JYIJ01000017.1"/>
</dbReference>
<name>A0A132N0A8_9ACTN</name>
<evidence type="ECO:0000313" key="5">
    <source>
        <dbReference type="EMBL" id="KWX03514.1"/>
    </source>
</evidence>
<dbReference type="EMBL" id="JYIK01000731">
    <property type="protein sequence ID" value="KWX09753.1"/>
    <property type="molecule type" value="Genomic_DNA"/>
</dbReference>
<keyword evidence="3 5" id="KW-0808">Transferase</keyword>
<organism evidence="5 8">
    <name type="scientific">Carbonactinospora thermoautotrophica</name>
    <dbReference type="NCBI Taxonomy" id="1469144"/>
    <lineage>
        <taxon>Bacteria</taxon>
        <taxon>Bacillati</taxon>
        <taxon>Actinomycetota</taxon>
        <taxon>Actinomycetes</taxon>
        <taxon>Kitasatosporales</taxon>
        <taxon>Carbonactinosporaceae</taxon>
        <taxon>Carbonactinospora</taxon>
    </lineage>
</organism>
<evidence type="ECO:0000313" key="6">
    <source>
        <dbReference type="EMBL" id="KWX09753.1"/>
    </source>
</evidence>
<feature type="domain" description="Glycosyltransferase subfamily 4-like N-terminal" evidence="4">
    <location>
        <begin position="31"/>
        <end position="234"/>
    </location>
</feature>
<evidence type="ECO:0000256" key="2">
    <source>
        <dbReference type="ARBA" id="ARBA00022676"/>
    </source>
</evidence>
<dbReference type="AlphaFoldDB" id="A0A132N0A8"/>
<dbReference type="Proteomes" id="UP000070659">
    <property type="component" value="Unassembled WGS sequence"/>
</dbReference>
<evidence type="ECO:0000259" key="4">
    <source>
        <dbReference type="Pfam" id="PF13579"/>
    </source>
</evidence>
<dbReference type="PATRIC" id="fig|1469144.8.peg.2848"/>
<dbReference type="SUPFAM" id="SSF53756">
    <property type="entry name" value="UDP-Glycosyltransferase/glycogen phosphorylase"/>
    <property type="match status" value="1"/>
</dbReference>
<accession>A0A132N0A8</accession>
<dbReference type="GO" id="GO:0016757">
    <property type="term" value="F:glycosyltransferase activity"/>
    <property type="evidence" value="ECO:0007669"/>
    <property type="project" value="UniProtKB-KW"/>
</dbReference>
<evidence type="ECO:0000256" key="1">
    <source>
        <dbReference type="ARBA" id="ARBA00021292"/>
    </source>
</evidence>
<dbReference type="PANTHER" id="PTHR12526">
    <property type="entry name" value="GLYCOSYLTRANSFERASE"/>
    <property type="match status" value="1"/>
</dbReference>
<dbReference type="Proteomes" id="UP000070598">
    <property type="component" value="Unassembled WGS sequence"/>
</dbReference>
<gene>
    <name evidence="5" type="ORF">TH66_11580</name>
    <name evidence="6" type="ORF">TR74_07720</name>
</gene>
<keyword evidence="2" id="KW-0328">Glycosyltransferase</keyword>